<feature type="region of interest" description="Disordered" evidence="2">
    <location>
        <begin position="27"/>
        <end position="50"/>
    </location>
</feature>
<accession>A0A9D2KME5</accession>
<dbReference type="CDD" id="cd07012">
    <property type="entry name" value="PBP2_Bug_TTT"/>
    <property type="match status" value="1"/>
</dbReference>
<evidence type="ECO:0000313" key="4">
    <source>
        <dbReference type="EMBL" id="HJA70044.1"/>
    </source>
</evidence>
<dbReference type="AlphaFoldDB" id="A0A9D2KME5"/>
<feature type="signal peptide" evidence="3">
    <location>
        <begin position="1"/>
        <end position="22"/>
    </location>
</feature>
<protein>
    <submittedName>
        <fullName evidence="4">Tripartite tricarboxylate transporter substrate binding protein</fullName>
    </submittedName>
</protein>
<gene>
    <name evidence="4" type="ORF">IAA07_00500</name>
</gene>
<comment type="similarity">
    <text evidence="1">Belongs to the UPF0065 (bug) family.</text>
</comment>
<dbReference type="EMBL" id="DWZA01000004">
    <property type="protein sequence ID" value="HJA70044.1"/>
    <property type="molecule type" value="Genomic_DNA"/>
</dbReference>
<proteinExistence type="inferred from homology"/>
<dbReference type="Proteomes" id="UP000823900">
    <property type="component" value="Unassembled WGS sequence"/>
</dbReference>
<feature type="compositionally biased region" description="Low complexity" evidence="2">
    <location>
        <begin position="27"/>
        <end position="40"/>
    </location>
</feature>
<dbReference type="SUPFAM" id="SSF53850">
    <property type="entry name" value="Periplasmic binding protein-like II"/>
    <property type="match status" value="1"/>
</dbReference>
<evidence type="ECO:0000256" key="3">
    <source>
        <dbReference type="SAM" id="SignalP"/>
    </source>
</evidence>
<name>A0A9D2KME5_9FIRM</name>
<reference evidence="4" key="2">
    <citation type="submission" date="2021-04" db="EMBL/GenBank/DDBJ databases">
        <authorList>
            <person name="Gilroy R."/>
        </authorList>
    </citation>
    <scope>NUCLEOTIDE SEQUENCE</scope>
    <source>
        <strain evidence="4">CHK178-16964</strain>
    </source>
</reference>
<organism evidence="4 5">
    <name type="scientific">Candidatus Lachnoclostridium stercoravium</name>
    <dbReference type="NCBI Taxonomy" id="2838633"/>
    <lineage>
        <taxon>Bacteria</taxon>
        <taxon>Bacillati</taxon>
        <taxon>Bacillota</taxon>
        <taxon>Clostridia</taxon>
        <taxon>Lachnospirales</taxon>
        <taxon>Lachnospiraceae</taxon>
    </lineage>
</organism>
<dbReference type="InterPro" id="IPR042100">
    <property type="entry name" value="Bug_dom1"/>
</dbReference>
<reference evidence="4" key="1">
    <citation type="journal article" date="2021" name="PeerJ">
        <title>Extensive microbial diversity within the chicken gut microbiome revealed by metagenomics and culture.</title>
        <authorList>
            <person name="Gilroy R."/>
            <person name="Ravi A."/>
            <person name="Getino M."/>
            <person name="Pursley I."/>
            <person name="Horton D.L."/>
            <person name="Alikhan N.F."/>
            <person name="Baker D."/>
            <person name="Gharbi K."/>
            <person name="Hall N."/>
            <person name="Watson M."/>
            <person name="Adriaenssens E.M."/>
            <person name="Foster-Nyarko E."/>
            <person name="Jarju S."/>
            <person name="Secka A."/>
            <person name="Antonio M."/>
            <person name="Oren A."/>
            <person name="Chaudhuri R.R."/>
            <person name="La Ragione R."/>
            <person name="Hildebrand F."/>
            <person name="Pallen M.J."/>
        </authorList>
    </citation>
    <scope>NUCLEOTIDE SEQUENCE</scope>
    <source>
        <strain evidence="4">CHK178-16964</strain>
    </source>
</reference>
<evidence type="ECO:0000256" key="2">
    <source>
        <dbReference type="SAM" id="MobiDB-lite"/>
    </source>
</evidence>
<keyword evidence="3" id="KW-0732">Signal</keyword>
<dbReference type="PANTHER" id="PTHR42928">
    <property type="entry name" value="TRICARBOXYLATE-BINDING PROTEIN"/>
    <property type="match status" value="1"/>
</dbReference>
<sequence length="342" mass="35917">MKKTWKKLAALGLGLLLLTACGTGGQSSAEAEGSGGQAQSEEAKTTDFPKTQINMIVQSSPGGLSDQVSKETGDLMGQVLGETVICQYKPGGSGAVGMSFVQASKPDGYTIGHTPLELVMLKPLGYADLEPDDLTLLGRAYTTCGALAVKGDEDRFSTIEEFVEYAKAHPGEVAVGNAGTGSIWHVGAVGFEQAAGVTFNHVPFDGASKAIAALMGGHIDAVVSAPIELISGVQGNEVKVLVTMGEERSNAFPDVPTCQESNIDYVLLHWGGFAAPKGLPEDVKEILQNALKEAVESEEYDAFMKERGMEPAFMCGEEYDAFIAEQTEFLGGLVDAAGLRSE</sequence>
<dbReference type="Gene3D" id="3.40.190.10">
    <property type="entry name" value="Periplasmic binding protein-like II"/>
    <property type="match status" value="1"/>
</dbReference>
<dbReference type="Gene3D" id="3.40.190.150">
    <property type="entry name" value="Bordetella uptake gene, domain 1"/>
    <property type="match status" value="1"/>
</dbReference>
<dbReference type="PROSITE" id="PS51257">
    <property type="entry name" value="PROKAR_LIPOPROTEIN"/>
    <property type="match status" value="1"/>
</dbReference>
<dbReference type="Pfam" id="PF03401">
    <property type="entry name" value="TctC"/>
    <property type="match status" value="1"/>
</dbReference>
<dbReference type="PIRSF" id="PIRSF017082">
    <property type="entry name" value="YflP"/>
    <property type="match status" value="1"/>
</dbReference>
<evidence type="ECO:0000256" key="1">
    <source>
        <dbReference type="ARBA" id="ARBA00006987"/>
    </source>
</evidence>
<dbReference type="PANTHER" id="PTHR42928:SF5">
    <property type="entry name" value="BLR1237 PROTEIN"/>
    <property type="match status" value="1"/>
</dbReference>
<feature type="chain" id="PRO_5039587280" evidence="3">
    <location>
        <begin position="23"/>
        <end position="342"/>
    </location>
</feature>
<comment type="caution">
    <text evidence="4">The sequence shown here is derived from an EMBL/GenBank/DDBJ whole genome shotgun (WGS) entry which is preliminary data.</text>
</comment>
<dbReference type="InterPro" id="IPR005064">
    <property type="entry name" value="BUG"/>
</dbReference>
<evidence type="ECO:0000313" key="5">
    <source>
        <dbReference type="Proteomes" id="UP000823900"/>
    </source>
</evidence>